<name>A0A1E4TY55_PACTA</name>
<comment type="catalytic activity">
    <reaction evidence="5">
        <text>a tRNA precursor + 2 CTP + ATP = a tRNA with a 3' CCA end + 3 diphosphate</text>
        <dbReference type="Rhea" id="RHEA:14433"/>
        <dbReference type="Rhea" id="RHEA-COMP:10465"/>
        <dbReference type="Rhea" id="RHEA-COMP:10468"/>
        <dbReference type="ChEBI" id="CHEBI:30616"/>
        <dbReference type="ChEBI" id="CHEBI:33019"/>
        <dbReference type="ChEBI" id="CHEBI:37563"/>
        <dbReference type="ChEBI" id="CHEBI:74896"/>
        <dbReference type="ChEBI" id="CHEBI:83071"/>
        <dbReference type="EC" id="2.7.7.72"/>
    </reaction>
</comment>
<evidence type="ECO:0000256" key="6">
    <source>
        <dbReference type="ARBA" id="ARBA00056517"/>
    </source>
</evidence>
<reference evidence="17" key="1">
    <citation type="submission" date="2016-05" db="EMBL/GenBank/DDBJ databases">
        <title>Comparative genomics of biotechnologically important yeasts.</title>
        <authorList>
            <consortium name="DOE Joint Genome Institute"/>
            <person name="Riley R."/>
            <person name="Haridas S."/>
            <person name="Wolfe K.H."/>
            <person name="Lopes M.R."/>
            <person name="Hittinger C.T."/>
            <person name="Goker M."/>
            <person name="Salamov A."/>
            <person name="Wisecaver J."/>
            <person name="Long T.M."/>
            <person name="Aerts A.L."/>
            <person name="Barry K."/>
            <person name="Choi C."/>
            <person name="Clum A."/>
            <person name="Coughlan A.Y."/>
            <person name="Deshpande S."/>
            <person name="Douglass A.P."/>
            <person name="Hanson S.J."/>
            <person name="Klenk H.-P."/>
            <person name="Labutti K."/>
            <person name="Lapidus A."/>
            <person name="Lindquist E."/>
            <person name="Lipzen A."/>
            <person name="Meier-Kolthoff J.P."/>
            <person name="Ohm R.A."/>
            <person name="Otillar R.P."/>
            <person name="Pangilinan J."/>
            <person name="Peng Y."/>
            <person name="Rokas A."/>
            <person name="Rosa C.A."/>
            <person name="Scheuner C."/>
            <person name="Sibirny A.A."/>
            <person name="Slot J.C."/>
            <person name="Stielow J.B."/>
            <person name="Sun H."/>
            <person name="Kurtzman C.P."/>
            <person name="Blackwell M."/>
            <person name="Grigoriev I.V."/>
            <person name="Jeffries T.W."/>
        </authorList>
    </citation>
    <scope>NUCLEOTIDE SEQUENCE [LARGE SCALE GENOMIC DNA]</scope>
    <source>
        <strain evidence="17">NRRL Y-2460</strain>
    </source>
</reference>
<evidence type="ECO:0000256" key="1">
    <source>
        <dbReference type="ARBA" id="ARBA00007265"/>
    </source>
</evidence>
<dbReference type="InterPro" id="IPR002646">
    <property type="entry name" value="PolA_pol_head_dom"/>
</dbReference>
<proteinExistence type="inferred from homology"/>
<evidence type="ECO:0000256" key="7">
    <source>
        <dbReference type="ARBA" id="ARBA00066885"/>
    </source>
</evidence>
<dbReference type="PANTHER" id="PTHR13734">
    <property type="entry name" value="TRNA-NUCLEOTIDYLTRANSFERASE"/>
    <property type="match status" value="1"/>
</dbReference>
<dbReference type="GO" id="GO:0004810">
    <property type="term" value="F:CCA tRNA nucleotidyltransferase activity"/>
    <property type="evidence" value="ECO:0007669"/>
    <property type="project" value="UniProtKB-EC"/>
</dbReference>
<dbReference type="OrthoDB" id="445712at2759"/>
<accession>A0A1E4TY55</accession>
<dbReference type="Pfam" id="PF12627">
    <property type="entry name" value="PolyA_pol_RNAbd"/>
    <property type="match status" value="1"/>
</dbReference>
<dbReference type="PANTHER" id="PTHR13734:SF5">
    <property type="entry name" value="CCA TRNA NUCLEOTIDYLTRANSFERASE, MITOCHONDRIAL"/>
    <property type="match status" value="1"/>
</dbReference>
<dbReference type="GO" id="GO:0000166">
    <property type="term" value="F:nucleotide binding"/>
    <property type="evidence" value="ECO:0007669"/>
    <property type="project" value="UniProtKB-KW"/>
</dbReference>
<evidence type="ECO:0000256" key="12">
    <source>
        <dbReference type="ARBA" id="ARBA00082324"/>
    </source>
</evidence>
<dbReference type="SUPFAM" id="SSF81891">
    <property type="entry name" value="Poly A polymerase C-terminal region-like"/>
    <property type="match status" value="1"/>
</dbReference>
<evidence type="ECO:0000256" key="5">
    <source>
        <dbReference type="ARBA" id="ARBA00050431"/>
    </source>
</evidence>
<feature type="domain" description="tRNA nucleotidyltransferase/poly(A) polymerase RNA and SrmB- binding" evidence="15">
    <location>
        <begin position="216"/>
        <end position="275"/>
    </location>
</feature>
<evidence type="ECO:0000256" key="9">
    <source>
        <dbReference type="ARBA" id="ARBA00076038"/>
    </source>
</evidence>
<dbReference type="GO" id="GO:0005759">
    <property type="term" value="C:mitochondrial matrix"/>
    <property type="evidence" value="ECO:0007669"/>
    <property type="project" value="EnsemblFungi"/>
</dbReference>
<evidence type="ECO:0000259" key="14">
    <source>
        <dbReference type="Pfam" id="PF01743"/>
    </source>
</evidence>
<evidence type="ECO:0000259" key="15">
    <source>
        <dbReference type="Pfam" id="PF12627"/>
    </source>
</evidence>
<dbReference type="STRING" id="669874.A0A1E4TY55"/>
<evidence type="ECO:0000313" key="16">
    <source>
        <dbReference type="EMBL" id="ODV96679.1"/>
    </source>
</evidence>
<sequence length="530" mass="61538">MTPIFFHRDISTDINLNPAEAKIRGLLVDFCDQYNAKHDPPLVLRITGGWVRDKLLGNESNDIDIAIDHLSGEKFASLLVDYINSKPKITEDERILSNSIHKIEKNPEKSKHLETCTTKLYGLDIDFVNLRNEEYTEESRIPIIKYGTPEEDALRRDATLNALFYNLQTQKVEDFTQRGLEDLANGLLRTPLSPKKTFLDDPLRCLRLIRFASRFNFSIEQETLDAMSQEEIRHALHRKISRERVGVEIEKMLAGPNPDYGLKLIYQTQLYSSIFNFGDVTDVVMDMNKDKHVLIREISQRNQEFLKKIVTEFPLLIELIQKHEDLNEEWEIINKDKFLKKILYLSLLITEWEGLQLLANPKKKIKKMLYASELIIKEGVKYSTKESDIISGIVNSSESFKSFVNLVLTNSSIKRSEIGLFIKNYNEYWRLAVIFNLLSSCLKNNNEQNLDVIFKNYESFLDTIVELDLSHVYTIKPLIDGKTLSHELNIKPGPWMKKAQDAILIWQLDNSDKSKEECLDYIKKILPEFI</sequence>
<dbReference type="FunFam" id="3.30.460.10:FF:000019">
    <property type="entry name" value="tRNA nucleotidyltransferase cca2"/>
    <property type="match status" value="1"/>
</dbReference>
<dbReference type="Pfam" id="PF01743">
    <property type="entry name" value="PolyA_pol"/>
    <property type="match status" value="1"/>
</dbReference>
<gene>
    <name evidence="16" type="ORF">PACTADRAFT_39560</name>
</gene>
<keyword evidence="3" id="KW-0547">Nucleotide-binding</keyword>
<keyword evidence="4 13" id="KW-0694">RNA-binding</keyword>
<evidence type="ECO:0000256" key="2">
    <source>
        <dbReference type="ARBA" id="ARBA00022679"/>
    </source>
</evidence>
<evidence type="ECO:0000256" key="3">
    <source>
        <dbReference type="ARBA" id="ARBA00022741"/>
    </source>
</evidence>
<comment type="similarity">
    <text evidence="1 13">Belongs to the tRNA nucleotidyltransferase/poly(A) polymerase family.</text>
</comment>
<dbReference type="InterPro" id="IPR032828">
    <property type="entry name" value="PolyA_RNA-bd"/>
</dbReference>
<dbReference type="SUPFAM" id="SSF81301">
    <property type="entry name" value="Nucleotidyltransferase"/>
    <property type="match status" value="1"/>
</dbReference>
<dbReference type="GO" id="GO:0001680">
    <property type="term" value="P:tRNA 3'-terminal CCA addition"/>
    <property type="evidence" value="ECO:0007669"/>
    <property type="project" value="EnsemblFungi"/>
</dbReference>
<dbReference type="Gene3D" id="3.30.460.10">
    <property type="entry name" value="Beta Polymerase, domain 2"/>
    <property type="match status" value="1"/>
</dbReference>
<evidence type="ECO:0000256" key="4">
    <source>
        <dbReference type="ARBA" id="ARBA00022884"/>
    </source>
</evidence>
<keyword evidence="17" id="KW-1185">Reference proteome</keyword>
<dbReference type="Gene3D" id="1.10.3090.10">
    <property type="entry name" value="cca-adding enzyme, domain 2"/>
    <property type="match status" value="1"/>
</dbReference>
<dbReference type="GO" id="GO:0003723">
    <property type="term" value="F:RNA binding"/>
    <property type="evidence" value="ECO:0007669"/>
    <property type="project" value="UniProtKB-KW"/>
</dbReference>
<evidence type="ECO:0000256" key="13">
    <source>
        <dbReference type="RuleBase" id="RU003953"/>
    </source>
</evidence>
<dbReference type="InterPro" id="IPR043519">
    <property type="entry name" value="NT_sf"/>
</dbReference>
<organism evidence="16 17">
    <name type="scientific">Pachysolen tannophilus NRRL Y-2460</name>
    <dbReference type="NCBI Taxonomy" id="669874"/>
    <lineage>
        <taxon>Eukaryota</taxon>
        <taxon>Fungi</taxon>
        <taxon>Dikarya</taxon>
        <taxon>Ascomycota</taxon>
        <taxon>Saccharomycotina</taxon>
        <taxon>Pichiomycetes</taxon>
        <taxon>Pachysolenaceae</taxon>
        <taxon>Pachysolen</taxon>
    </lineage>
</organism>
<dbReference type="GO" id="GO:0052927">
    <property type="term" value="F:CC tRNA cytidylyltransferase activity"/>
    <property type="evidence" value="ECO:0007669"/>
    <property type="project" value="EnsemblFungi"/>
</dbReference>
<keyword evidence="2 13" id="KW-0808">Transferase</keyword>
<feature type="domain" description="Poly A polymerase head" evidence="14">
    <location>
        <begin position="44"/>
        <end position="189"/>
    </location>
</feature>
<protein>
    <recommendedName>
        <fullName evidence="8">CCA tRNA nucleotidyltransferase, mitochondrial</fullName>
        <ecNumber evidence="7">2.7.7.72</ecNumber>
    </recommendedName>
    <alternativeName>
        <fullName evidence="10">CCA-adding enzyme</fullName>
    </alternativeName>
    <alternativeName>
        <fullName evidence="9">tRNA CCA-pyrophosphorylase</fullName>
    </alternativeName>
    <alternativeName>
        <fullName evidence="11">tRNA adenylyltransferase</fullName>
    </alternativeName>
    <alternativeName>
        <fullName evidence="12">tRNA nucleotidyltransferase</fullName>
    </alternativeName>
</protein>
<evidence type="ECO:0000256" key="8">
    <source>
        <dbReference type="ARBA" id="ARBA00072969"/>
    </source>
</evidence>
<dbReference type="AlphaFoldDB" id="A0A1E4TY55"/>
<dbReference type="CDD" id="cd05398">
    <property type="entry name" value="NT_ClassII-CCAase"/>
    <property type="match status" value="1"/>
</dbReference>
<evidence type="ECO:0000256" key="11">
    <source>
        <dbReference type="ARBA" id="ARBA00080500"/>
    </source>
</evidence>
<dbReference type="GO" id="GO:0052929">
    <property type="term" value="F:ATP:3'-cytidine-cytidine-tRNA adenylyltransferase activity"/>
    <property type="evidence" value="ECO:0007669"/>
    <property type="project" value="EnsemblFungi"/>
</dbReference>
<dbReference type="Proteomes" id="UP000094236">
    <property type="component" value="Unassembled WGS sequence"/>
</dbReference>
<dbReference type="EMBL" id="KV454012">
    <property type="protein sequence ID" value="ODV96679.1"/>
    <property type="molecule type" value="Genomic_DNA"/>
</dbReference>
<evidence type="ECO:0000256" key="10">
    <source>
        <dbReference type="ARBA" id="ARBA00077436"/>
    </source>
</evidence>
<evidence type="ECO:0000313" key="17">
    <source>
        <dbReference type="Proteomes" id="UP000094236"/>
    </source>
</evidence>
<dbReference type="EC" id="2.7.7.72" evidence="7"/>
<comment type="function">
    <text evidence="6">Nucleotidyltransferase that catalyzes the addition and repair of the essential 3'-terminal CCA sequence in tRNAs, which is necessary for the attachment of amino acids to the 3' terminus of tRNA molecules, using CTP and ATP as substrates. tRNA 3'-terminal CCA addition is required both for tRNA processing and repair. Also involved in tRNA surveillance by mediating tandem CCA addition to generate a CCACCA at the 3' terminus of unstable tRNAs. While stable tRNAs receive only 3'-terminal CCA, unstable tRNAs are marked with CCACCA and rapidly degraded. The structural flexibility of RNA controls the choice between CCA versus CCACCA addition: following the first CCA addition cycle, nucleotide-binding to the active site triggers a clockwise screw motion, producing torque on the RNA. This ejects stable RNAs, whereas unstable RNAs are refolded while bound to the enzyme and subjected to a second CCA catalytic cycle.</text>
</comment>